<dbReference type="InterPro" id="IPR000595">
    <property type="entry name" value="cNMP-bd_dom"/>
</dbReference>
<dbReference type="Pfam" id="PF07883">
    <property type="entry name" value="Cupin_2"/>
    <property type="match status" value="1"/>
</dbReference>
<gene>
    <name evidence="2" type="ORF">GOQ27_03355</name>
</gene>
<dbReference type="Proteomes" id="UP000724672">
    <property type="component" value="Unassembled WGS sequence"/>
</dbReference>
<sequence length="120" mass="13922">MLKIGSVLNHMNSITDYWSPKIIAEIGDKYVKLAKFKGDFIWHNHENEDELFYVIKGSFDLHLEEEIITLNKGDYYVVKKGLNHKPVANEECLVMLIEKKNTKHTGDIETDVTKSIEEQL</sequence>
<dbReference type="PANTHER" id="PTHR36114:SF1">
    <property type="entry name" value="16.7 KDA PROTEIN IN WHIE LOCUS"/>
    <property type="match status" value="1"/>
</dbReference>
<organism evidence="2 3">
    <name type="scientific">Anaeromonas frigoriresistens</name>
    <dbReference type="NCBI Taxonomy" id="2683708"/>
    <lineage>
        <taxon>Bacteria</taxon>
        <taxon>Bacillati</taxon>
        <taxon>Bacillota</taxon>
        <taxon>Tissierellia</taxon>
        <taxon>Tissierellales</taxon>
        <taxon>Thermohalobacteraceae</taxon>
        <taxon>Anaeromonas</taxon>
    </lineage>
</organism>
<dbReference type="PANTHER" id="PTHR36114">
    <property type="entry name" value="16.7 KDA PROTEIN IN WHIE LOCUS"/>
    <property type="match status" value="1"/>
</dbReference>
<dbReference type="Gene3D" id="2.60.120.10">
    <property type="entry name" value="Jelly Rolls"/>
    <property type="match status" value="1"/>
</dbReference>
<dbReference type="InterPro" id="IPR013096">
    <property type="entry name" value="Cupin_2"/>
</dbReference>
<protein>
    <submittedName>
        <fullName evidence="2">Cupin domain-containing protein</fullName>
    </submittedName>
</protein>
<evidence type="ECO:0000313" key="2">
    <source>
        <dbReference type="EMBL" id="MBS4537482.1"/>
    </source>
</evidence>
<dbReference type="SUPFAM" id="SSF51182">
    <property type="entry name" value="RmlC-like cupins"/>
    <property type="match status" value="1"/>
</dbReference>
<comment type="caution">
    <text evidence="2">The sequence shown here is derived from an EMBL/GenBank/DDBJ whole genome shotgun (WGS) entry which is preliminary data.</text>
</comment>
<dbReference type="CDD" id="cd02226">
    <property type="entry name" value="cupin_YdbB-like"/>
    <property type="match status" value="1"/>
</dbReference>
<dbReference type="EMBL" id="WSFT01000016">
    <property type="protein sequence ID" value="MBS4537482.1"/>
    <property type="molecule type" value="Genomic_DNA"/>
</dbReference>
<dbReference type="PROSITE" id="PS50042">
    <property type="entry name" value="CNMP_BINDING_3"/>
    <property type="match status" value="1"/>
</dbReference>
<reference evidence="2" key="1">
    <citation type="submission" date="2019-12" db="EMBL/GenBank/DDBJ databases">
        <title>Clostridiaceae gen. nov. sp. nov., isolated from sediment in Xinjiang, China.</title>
        <authorList>
            <person name="Zhang R."/>
        </authorList>
    </citation>
    <scope>NUCLEOTIDE SEQUENCE</scope>
    <source>
        <strain evidence="2">D2Q-11</strain>
    </source>
</reference>
<dbReference type="InterPro" id="IPR052044">
    <property type="entry name" value="PKS_Associated_Protein"/>
</dbReference>
<proteinExistence type="predicted"/>
<evidence type="ECO:0000313" key="3">
    <source>
        <dbReference type="Proteomes" id="UP000724672"/>
    </source>
</evidence>
<dbReference type="InterPro" id="IPR014710">
    <property type="entry name" value="RmlC-like_jellyroll"/>
</dbReference>
<keyword evidence="3" id="KW-1185">Reference proteome</keyword>
<dbReference type="RefSeq" id="WP_203365406.1">
    <property type="nucleotide sequence ID" value="NZ_WSFT01000016.1"/>
</dbReference>
<accession>A0A942UZU3</accession>
<dbReference type="InterPro" id="IPR011051">
    <property type="entry name" value="RmlC_Cupin_sf"/>
</dbReference>
<evidence type="ECO:0000259" key="1">
    <source>
        <dbReference type="PROSITE" id="PS50042"/>
    </source>
</evidence>
<dbReference type="AlphaFoldDB" id="A0A942UZU3"/>
<feature type="domain" description="Cyclic nucleotide-binding" evidence="1">
    <location>
        <begin position="38"/>
        <end position="76"/>
    </location>
</feature>
<name>A0A942UZU3_9FIRM</name>